<dbReference type="InParanoid" id="A0A1Y2GRY6"/>
<reference evidence="1 2" key="1">
    <citation type="submission" date="2016-07" db="EMBL/GenBank/DDBJ databases">
        <title>Pervasive Adenine N6-methylation of Active Genes in Fungi.</title>
        <authorList>
            <consortium name="DOE Joint Genome Institute"/>
            <person name="Mondo S.J."/>
            <person name="Dannebaum R.O."/>
            <person name="Kuo R.C."/>
            <person name="Labutti K."/>
            <person name="Haridas S."/>
            <person name="Kuo A."/>
            <person name="Salamov A."/>
            <person name="Ahrendt S.R."/>
            <person name="Lipzen A."/>
            <person name="Sullivan W."/>
            <person name="Andreopoulos W.B."/>
            <person name="Clum A."/>
            <person name="Lindquist E."/>
            <person name="Daum C."/>
            <person name="Ramamoorthy G.K."/>
            <person name="Gryganskyi A."/>
            <person name="Culley D."/>
            <person name="Magnuson J.K."/>
            <person name="James T.Y."/>
            <person name="O'Malley M.A."/>
            <person name="Stajich J.E."/>
            <person name="Spatafora J.W."/>
            <person name="Visel A."/>
            <person name="Grigoriev I.V."/>
        </authorList>
    </citation>
    <scope>NUCLEOTIDE SEQUENCE [LARGE SCALE GENOMIC DNA]</scope>
    <source>
        <strain evidence="1 2">NRRL 3116</strain>
    </source>
</reference>
<protein>
    <submittedName>
        <fullName evidence="1">Uncharacterized protein</fullName>
    </submittedName>
</protein>
<organism evidence="1 2">
    <name type="scientific">Lobosporangium transversale</name>
    <dbReference type="NCBI Taxonomy" id="64571"/>
    <lineage>
        <taxon>Eukaryota</taxon>
        <taxon>Fungi</taxon>
        <taxon>Fungi incertae sedis</taxon>
        <taxon>Mucoromycota</taxon>
        <taxon>Mortierellomycotina</taxon>
        <taxon>Mortierellomycetes</taxon>
        <taxon>Mortierellales</taxon>
        <taxon>Mortierellaceae</taxon>
        <taxon>Lobosporangium</taxon>
    </lineage>
</organism>
<evidence type="ECO:0000313" key="1">
    <source>
        <dbReference type="EMBL" id="ORZ19130.1"/>
    </source>
</evidence>
<evidence type="ECO:0000313" key="2">
    <source>
        <dbReference type="Proteomes" id="UP000193648"/>
    </source>
</evidence>
<gene>
    <name evidence="1" type="ORF">BCR41DRAFT_395266</name>
</gene>
<dbReference type="AlphaFoldDB" id="A0A1Y2GRY6"/>
<dbReference type="RefSeq" id="XP_021882298.1">
    <property type="nucleotide sequence ID" value="XM_022028713.1"/>
</dbReference>
<dbReference type="GeneID" id="33570556"/>
<proteinExistence type="predicted"/>
<name>A0A1Y2GRY6_9FUNG</name>
<dbReference type="Proteomes" id="UP000193648">
    <property type="component" value="Unassembled WGS sequence"/>
</dbReference>
<dbReference type="EMBL" id="MCFF01000014">
    <property type="protein sequence ID" value="ORZ19130.1"/>
    <property type="molecule type" value="Genomic_DNA"/>
</dbReference>
<sequence>MILHYQLSWAVKKSPSYVTCVPYSLKGQFLNSQLFGRPETRPRAFLLASPSNQHQRQQPQLMRPSEPALLHSAIPNHAGTDSGRYGRYWGLHTGSAHDWDSQALKVNDTGHHEGHWLYLNGRSNDGRGSFNAWQQSQRADMHAAIFKGERYGDLWKLLHLSSAPTKSWSHPLLRTLPTVEQFKLDLRNISNEGDDGTTGTSKFQHLFIGSLDYSCTD</sequence>
<keyword evidence="2" id="KW-1185">Reference proteome</keyword>
<accession>A0A1Y2GRY6</accession>
<comment type="caution">
    <text evidence="1">The sequence shown here is derived from an EMBL/GenBank/DDBJ whole genome shotgun (WGS) entry which is preliminary data.</text>
</comment>